<reference evidence="2" key="1">
    <citation type="journal article" date="2022" name="bioRxiv">
        <title>Sequencing and chromosome-scale assembly of the giantPleurodeles waltlgenome.</title>
        <authorList>
            <person name="Brown T."/>
            <person name="Elewa A."/>
            <person name="Iarovenko S."/>
            <person name="Subramanian E."/>
            <person name="Araus A.J."/>
            <person name="Petzold A."/>
            <person name="Susuki M."/>
            <person name="Suzuki K.-i.T."/>
            <person name="Hayashi T."/>
            <person name="Toyoda A."/>
            <person name="Oliveira C."/>
            <person name="Osipova E."/>
            <person name="Leigh N.D."/>
            <person name="Simon A."/>
            <person name="Yun M.H."/>
        </authorList>
    </citation>
    <scope>NUCLEOTIDE SEQUENCE</scope>
    <source>
        <strain evidence="2">20211129_DDA</strain>
        <tissue evidence="2">Liver</tissue>
    </source>
</reference>
<feature type="domain" description="Reverse transcriptase" evidence="1">
    <location>
        <begin position="5"/>
        <end position="242"/>
    </location>
</feature>
<sequence>MSINISFETATFPESWKNAKISALFKKPLPDPKDLKNYRPISLLPVPAKILEKIVNRQLSHHLEENNTLDPSQSGFHSNQSSETALIAAFNDIRTLLDKGETAALILLDLSDAFDTVCHHTLRTHLHDGGIRDKAQDWITSFLTESTQRVRLPPFLSEATKTICRIPQGSSVSPTLFNVYMAPLSKIVQSYNLNFISYADDTQLIVSLTKDPDTATLVCDLFHKYTHINPVLNMRLRRLIII</sequence>
<protein>
    <recommendedName>
        <fullName evidence="1">Reverse transcriptase domain-containing protein</fullName>
    </recommendedName>
</protein>
<dbReference type="PANTHER" id="PTHR33332">
    <property type="entry name" value="REVERSE TRANSCRIPTASE DOMAIN-CONTAINING PROTEIN"/>
    <property type="match status" value="1"/>
</dbReference>
<gene>
    <name evidence="2" type="ORF">NDU88_003450</name>
</gene>
<dbReference type="PROSITE" id="PS50878">
    <property type="entry name" value="RT_POL"/>
    <property type="match status" value="1"/>
</dbReference>
<dbReference type="InterPro" id="IPR000477">
    <property type="entry name" value="RT_dom"/>
</dbReference>
<dbReference type="CDD" id="cd01650">
    <property type="entry name" value="RT_nLTR_like"/>
    <property type="match status" value="1"/>
</dbReference>
<dbReference type="Proteomes" id="UP001066276">
    <property type="component" value="Chromosome 8"/>
</dbReference>
<dbReference type="AlphaFoldDB" id="A0AAV7NJA1"/>
<accession>A0AAV7NJA1</accession>
<proteinExistence type="predicted"/>
<name>A0AAV7NJA1_PLEWA</name>
<keyword evidence="3" id="KW-1185">Reference proteome</keyword>
<dbReference type="Pfam" id="PF00078">
    <property type="entry name" value="RVT_1"/>
    <property type="match status" value="1"/>
</dbReference>
<organism evidence="2 3">
    <name type="scientific">Pleurodeles waltl</name>
    <name type="common">Iberian ribbed newt</name>
    <dbReference type="NCBI Taxonomy" id="8319"/>
    <lineage>
        <taxon>Eukaryota</taxon>
        <taxon>Metazoa</taxon>
        <taxon>Chordata</taxon>
        <taxon>Craniata</taxon>
        <taxon>Vertebrata</taxon>
        <taxon>Euteleostomi</taxon>
        <taxon>Amphibia</taxon>
        <taxon>Batrachia</taxon>
        <taxon>Caudata</taxon>
        <taxon>Salamandroidea</taxon>
        <taxon>Salamandridae</taxon>
        <taxon>Pleurodelinae</taxon>
        <taxon>Pleurodeles</taxon>
    </lineage>
</organism>
<evidence type="ECO:0000313" key="2">
    <source>
        <dbReference type="EMBL" id="KAJ1115224.1"/>
    </source>
</evidence>
<comment type="caution">
    <text evidence="2">The sequence shown here is derived from an EMBL/GenBank/DDBJ whole genome shotgun (WGS) entry which is preliminary data.</text>
</comment>
<evidence type="ECO:0000313" key="3">
    <source>
        <dbReference type="Proteomes" id="UP001066276"/>
    </source>
</evidence>
<dbReference type="InterPro" id="IPR043502">
    <property type="entry name" value="DNA/RNA_pol_sf"/>
</dbReference>
<evidence type="ECO:0000259" key="1">
    <source>
        <dbReference type="PROSITE" id="PS50878"/>
    </source>
</evidence>
<dbReference type="EMBL" id="JANPWB010000012">
    <property type="protein sequence ID" value="KAJ1115224.1"/>
    <property type="molecule type" value="Genomic_DNA"/>
</dbReference>
<dbReference type="SUPFAM" id="SSF56672">
    <property type="entry name" value="DNA/RNA polymerases"/>
    <property type="match status" value="1"/>
</dbReference>